<dbReference type="AlphaFoldDB" id="B0DQP7"/>
<organism evidence="2">
    <name type="scientific">Laccaria bicolor (strain S238N-H82 / ATCC MYA-4686)</name>
    <name type="common">Bicoloured deceiver</name>
    <name type="synonym">Laccaria laccata var. bicolor</name>
    <dbReference type="NCBI Taxonomy" id="486041"/>
    <lineage>
        <taxon>Eukaryota</taxon>
        <taxon>Fungi</taxon>
        <taxon>Dikarya</taxon>
        <taxon>Basidiomycota</taxon>
        <taxon>Agaricomycotina</taxon>
        <taxon>Agaricomycetes</taxon>
        <taxon>Agaricomycetidae</taxon>
        <taxon>Agaricales</taxon>
        <taxon>Agaricineae</taxon>
        <taxon>Hydnangiaceae</taxon>
        <taxon>Laccaria</taxon>
    </lineage>
</organism>
<accession>B0DQP7</accession>
<evidence type="ECO:0000313" key="1">
    <source>
        <dbReference type="EMBL" id="EDR03070.1"/>
    </source>
</evidence>
<dbReference type="OrthoDB" id="10633341at2759"/>
<dbReference type="EMBL" id="DS547126">
    <property type="protein sequence ID" value="EDR03070.1"/>
    <property type="molecule type" value="Genomic_DNA"/>
</dbReference>
<evidence type="ECO:0000313" key="2">
    <source>
        <dbReference type="Proteomes" id="UP000001194"/>
    </source>
</evidence>
<proteinExistence type="predicted"/>
<protein>
    <submittedName>
        <fullName evidence="1">Predicted protein</fullName>
    </submittedName>
</protein>
<dbReference type="RefSeq" id="XP_001886211.1">
    <property type="nucleotide sequence ID" value="XM_001886176.1"/>
</dbReference>
<gene>
    <name evidence="1" type="ORF">LACBIDRAFT_331827</name>
</gene>
<sequence length="271" mass="30649">MSHPTQVFETVDYLTFHLPWGLATFTEGHSSTLPNVQNADGIWHESLLDRFLMEVASAWMAGLQLFSGRPVPPIFLRQQNSCLEVQSQDCKKTKTKLDQDFPGPKILRTAKDRNCSPVHSPLAVRKMEDQAKNGLNQSQLVFTPSNASKPKASFPTFSYSLNAKGFKCVWQRHNEQQLPRNLPLPPLRDVGCLLNNAALSTSVRAITQSQQLQHTAPRRTNVNHDNWCDLVKYDPTAQRAYGHTKGGVEYFNVIFHITIPPHYPEDWSRTG</sequence>
<dbReference type="GeneID" id="6081925"/>
<dbReference type="Proteomes" id="UP000001194">
    <property type="component" value="Unassembled WGS sequence"/>
</dbReference>
<dbReference type="HOGENOM" id="CLU_1026999_0_0_1"/>
<reference evidence="1 2" key="1">
    <citation type="journal article" date="2008" name="Nature">
        <title>The genome of Laccaria bicolor provides insights into mycorrhizal symbiosis.</title>
        <authorList>
            <person name="Martin F."/>
            <person name="Aerts A."/>
            <person name="Ahren D."/>
            <person name="Brun A."/>
            <person name="Danchin E.G.J."/>
            <person name="Duchaussoy F."/>
            <person name="Gibon J."/>
            <person name="Kohler A."/>
            <person name="Lindquist E."/>
            <person name="Pereda V."/>
            <person name="Salamov A."/>
            <person name="Shapiro H.J."/>
            <person name="Wuyts J."/>
            <person name="Blaudez D."/>
            <person name="Buee M."/>
            <person name="Brokstein P."/>
            <person name="Canbaeck B."/>
            <person name="Cohen D."/>
            <person name="Courty P.E."/>
            <person name="Coutinho P.M."/>
            <person name="Delaruelle C."/>
            <person name="Detter J.C."/>
            <person name="Deveau A."/>
            <person name="DiFazio S."/>
            <person name="Duplessis S."/>
            <person name="Fraissinet-Tachet L."/>
            <person name="Lucic E."/>
            <person name="Frey-Klett P."/>
            <person name="Fourrey C."/>
            <person name="Feussner I."/>
            <person name="Gay G."/>
            <person name="Grimwood J."/>
            <person name="Hoegger P.J."/>
            <person name="Jain P."/>
            <person name="Kilaru S."/>
            <person name="Labbe J."/>
            <person name="Lin Y.C."/>
            <person name="Legue V."/>
            <person name="Le Tacon F."/>
            <person name="Marmeisse R."/>
            <person name="Melayah D."/>
            <person name="Montanini B."/>
            <person name="Muratet M."/>
            <person name="Nehls U."/>
            <person name="Niculita-Hirzel H."/>
            <person name="Oudot-Le Secq M.P."/>
            <person name="Peter M."/>
            <person name="Quesneville H."/>
            <person name="Rajashekar B."/>
            <person name="Reich M."/>
            <person name="Rouhier N."/>
            <person name="Schmutz J."/>
            <person name="Yin T."/>
            <person name="Chalot M."/>
            <person name="Henrissat B."/>
            <person name="Kuees U."/>
            <person name="Lucas S."/>
            <person name="Van de Peer Y."/>
            <person name="Podila G.K."/>
            <person name="Polle A."/>
            <person name="Pukkila P.J."/>
            <person name="Richardson P.M."/>
            <person name="Rouze P."/>
            <person name="Sanders I.R."/>
            <person name="Stajich J.E."/>
            <person name="Tunlid A."/>
            <person name="Tuskan G."/>
            <person name="Grigoriev I.V."/>
        </authorList>
    </citation>
    <scope>NUCLEOTIDE SEQUENCE [LARGE SCALE GENOMIC DNA]</scope>
    <source>
        <strain evidence="2">S238N-H82 / ATCC MYA-4686</strain>
    </source>
</reference>
<dbReference type="KEGG" id="lbc:LACBIDRAFT_331827"/>
<dbReference type="InParanoid" id="B0DQP7"/>
<keyword evidence="2" id="KW-1185">Reference proteome</keyword>
<name>B0DQP7_LACBS</name>